<reference evidence="6" key="1">
    <citation type="journal article" date="2020" name="Stud. Mycol.">
        <title>101 Dothideomycetes genomes: a test case for predicting lifestyles and emergence of pathogens.</title>
        <authorList>
            <person name="Haridas S."/>
            <person name="Albert R."/>
            <person name="Binder M."/>
            <person name="Bloem J."/>
            <person name="Labutti K."/>
            <person name="Salamov A."/>
            <person name="Andreopoulos B."/>
            <person name="Baker S."/>
            <person name="Barry K."/>
            <person name="Bills G."/>
            <person name="Bluhm B."/>
            <person name="Cannon C."/>
            <person name="Castanera R."/>
            <person name="Culley D."/>
            <person name="Daum C."/>
            <person name="Ezra D."/>
            <person name="Gonzalez J."/>
            <person name="Henrissat B."/>
            <person name="Kuo A."/>
            <person name="Liang C."/>
            <person name="Lipzen A."/>
            <person name="Lutzoni F."/>
            <person name="Magnuson J."/>
            <person name="Mondo S."/>
            <person name="Nolan M."/>
            <person name="Ohm R."/>
            <person name="Pangilinan J."/>
            <person name="Park H.-J."/>
            <person name="Ramirez L."/>
            <person name="Alfaro M."/>
            <person name="Sun H."/>
            <person name="Tritt A."/>
            <person name="Yoshinaga Y."/>
            <person name="Zwiers L.-H."/>
            <person name="Turgeon B."/>
            <person name="Goodwin S."/>
            <person name="Spatafora J."/>
            <person name="Crous P."/>
            <person name="Grigoriev I."/>
        </authorList>
    </citation>
    <scope>NUCLEOTIDE SEQUENCE</scope>
    <source>
        <strain evidence="6">CBS 675.92</strain>
    </source>
</reference>
<keyword evidence="4" id="KW-0560">Oxidoreductase</keyword>
<keyword evidence="2" id="KW-0285">Flavoprotein</keyword>
<dbReference type="SUPFAM" id="SSF56176">
    <property type="entry name" value="FAD-binding/transporter-associated domain-like"/>
    <property type="match status" value="1"/>
</dbReference>
<dbReference type="Proteomes" id="UP000800035">
    <property type="component" value="Unassembled WGS sequence"/>
</dbReference>
<dbReference type="PROSITE" id="PS51387">
    <property type="entry name" value="FAD_PCMH"/>
    <property type="match status" value="1"/>
</dbReference>
<dbReference type="Pfam" id="PF01565">
    <property type="entry name" value="FAD_binding_4"/>
    <property type="match status" value="1"/>
</dbReference>
<evidence type="ECO:0000259" key="5">
    <source>
        <dbReference type="PROSITE" id="PS51387"/>
    </source>
</evidence>
<dbReference type="Gene3D" id="3.30.465.10">
    <property type="match status" value="2"/>
</dbReference>
<dbReference type="InterPro" id="IPR050416">
    <property type="entry name" value="FAD-linked_Oxidoreductase"/>
</dbReference>
<evidence type="ECO:0000256" key="4">
    <source>
        <dbReference type="ARBA" id="ARBA00023002"/>
    </source>
</evidence>
<evidence type="ECO:0000256" key="2">
    <source>
        <dbReference type="ARBA" id="ARBA00022630"/>
    </source>
</evidence>
<dbReference type="PANTHER" id="PTHR42973">
    <property type="entry name" value="BINDING OXIDOREDUCTASE, PUTATIVE (AFU_ORTHOLOGUE AFUA_1G17690)-RELATED"/>
    <property type="match status" value="1"/>
</dbReference>
<evidence type="ECO:0000313" key="6">
    <source>
        <dbReference type="EMBL" id="KAF1953784.1"/>
    </source>
</evidence>
<dbReference type="InterPro" id="IPR016166">
    <property type="entry name" value="FAD-bd_PCMH"/>
</dbReference>
<dbReference type="AlphaFoldDB" id="A0A6A5TNJ6"/>
<dbReference type="GO" id="GO:0071949">
    <property type="term" value="F:FAD binding"/>
    <property type="evidence" value="ECO:0007669"/>
    <property type="project" value="InterPro"/>
</dbReference>
<dbReference type="EMBL" id="ML977002">
    <property type="protein sequence ID" value="KAF1953784.1"/>
    <property type="molecule type" value="Genomic_DNA"/>
</dbReference>
<organism evidence="6 7">
    <name type="scientific">Byssothecium circinans</name>
    <dbReference type="NCBI Taxonomy" id="147558"/>
    <lineage>
        <taxon>Eukaryota</taxon>
        <taxon>Fungi</taxon>
        <taxon>Dikarya</taxon>
        <taxon>Ascomycota</taxon>
        <taxon>Pezizomycotina</taxon>
        <taxon>Dothideomycetes</taxon>
        <taxon>Pleosporomycetidae</taxon>
        <taxon>Pleosporales</taxon>
        <taxon>Massarineae</taxon>
        <taxon>Massarinaceae</taxon>
        <taxon>Byssothecium</taxon>
    </lineage>
</organism>
<dbReference type="PANTHER" id="PTHR42973:SF54">
    <property type="entry name" value="FAD-BINDING PCMH-TYPE DOMAIN-CONTAINING PROTEIN"/>
    <property type="match status" value="1"/>
</dbReference>
<name>A0A6A5TNJ6_9PLEO</name>
<dbReference type="GO" id="GO:0016491">
    <property type="term" value="F:oxidoreductase activity"/>
    <property type="evidence" value="ECO:0007669"/>
    <property type="project" value="UniProtKB-KW"/>
</dbReference>
<dbReference type="Gene3D" id="3.40.462.20">
    <property type="match status" value="1"/>
</dbReference>
<keyword evidence="3" id="KW-0274">FAD</keyword>
<accession>A0A6A5TNJ6</accession>
<dbReference type="InterPro" id="IPR006094">
    <property type="entry name" value="Oxid_FAD_bind_N"/>
</dbReference>
<feature type="domain" description="FAD-binding PCMH-type" evidence="5">
    <location>
        <begin position="98"/>
        <end position="265"/>
    </location>
</feature>
<evidence type="ECO:0000256" key="1">
    <source>
        <dbReference type="ARBA" id="ARBA00005466"/>
    </source>
</evidence>
<dbReference type="InterPro" id="IPR016169">
    <property type="entry name" value="FAD-bd_PCMH_sub2"/>
</dbReference>
<protein>
    <submittedName>
        <fullName evidence="6">FAD-binding domain-containing protein</fullName>
    </submittedName>
</protein>
<evidence type="ECO:0000256" key="3">
    <source>
        <dbReference type="ARBA" id="ARBA00022827"/>
    </source>
</evidence>
<dbReference type="InterPro" id="IPR036318">
    <property type="entry name" value="FAD-bd_PCMH-like_sf"/>
</dbReference>
<evidence type="ECO:0000313" key="7">
    <source>
        <dbReference type="Proteomes" id="UP000800035"/>
    </source>
</evidence>
<comment type="similarity">
    <text evidence="1">Belongs to the oxygen-dependent FAD-linked oxidoreductase family.</text>
</comment>
<sequence>MAAGQPQSNAGNASNDGIQSFTTSLQISSSTEACVLEILAELPDLNATTLYNASAAEQIRPLRIDAGCKISRVIFGKSALLEDSDIKQTVSQTWSQTCWESPVCVIQPKTSLQVSQALKIITFLRIPFAIRSGGHSPNTGWANLESGILIDLAKLNNMTINDDRKIFRVGPGARWGQFYEFLDPWNILLDSKFRGRPDGRTIVNANAQERDDLFWASKDGGPNFGIVTGFDLYTIPVKNIWSQMNIHRVDQGPILLEAFAEWQKSPGNKGSVAMPVEKPETFAPFYNIPPLVSAVPSTIGTVDSLSKMSGASAVPAPRHDYRGASSKIDADLYKSVYAAWKSEATTVHNATGANATFVLQHIPKNVVDKANANGGNALGLDPIPQQLRLYIYYYLYIPPYVPILKINKVL</sequence>
<keyword evidence="7" id="KW-1185">Reference proteome</keyword>
<gene>
    <name evidence="6" type="ORF">CC80DRAFT_506972</name>
</gene>
<dbReference type="OrthoDB" id="2151789at2759"/>
<proteinExistence type="inferred from homology"/>